<comment type="caution">
    <text evidence="1">The sequence shown here is derived from an EMBL/GenBank/DDBJ whole genome shotgun (WGS) entry which is preliminary data.</text>
</comment>
<name>A0ABR0Q782_GOSAR</name>
<protein>
    <submittedName>
        <fullName evidence="1">Uncharacterized protein</fullName>
    </submittedName>
</protein>
<proteinExistence type="predicted"/>
<dbReference type="Proteomes" id="UP001358586">
    <property type="component" value="Chromosome 4"/>
</dbReference>
<reference evidence="1 2" key="1">
    <citation type="submission" date="2023-03" db="EMBL/GenBank/DDBJ databases">
        <title>WGS of Gossypium arboreum.</title>
        <authorList>
            <person name="Yu D."/>
        </authorList>
    </citation>
    <scope>NUCLEOTIDE SEQUENCE [LARGE SCALE GENOMIC DNA]</scope>
    <source>
        <tissue evidence="1">Leaf</tissue>
    </source>
</reference>
<sequence length="109" mass="12040">MWVKRKLGQVVRIGLRSWMVLSKLRRVEHKWPSKPVLAEWVESLSNASRGPGSENNFEVHMEVTEMENGDAGIDSMSGRPVGEEPLNQIVIVEHGGVDVPGVGGLLARQ</sequence>
<accession>A0ABR0Q782</accession>
<evidence type="ECO:0000313" key="2">
    <source>
        <dbReference type="Proteomes" id="UP001358586"/>
    </source>
</evidence>
<evidence type="ECO:0000313" key="1">
    <source>
        <dbReference type="EMBL" id="KAK5834892.1"/>
    </source>
</evidence>
<gene>
    <name evidence="1" type="ORF">PVK06_010572</name>
</gene>
<dbReference type="EMBL" id="JARKNE010000004">
    <property type="protein sequence ID" value="KAK5834892.1"/>
    <property type="molecule type" value="Genomic_DNA"/>
</dbReference>
<keyword evidence="2" id="KW-1185">Reference proteome</keyword>
<organism evidence="1 2">
    <name type="scientific">Gossypium arboreum</name>
    <name type="common">Tree cotton</name>
    <name type="synonym">Gossypium nanking</name>
    <dbReference type="NCBI Taxonomy" id="29729"/>
    <lineage>
        <taxon>Eukaryota</taxon>
        <taxon>Viridiplantae</taxon>
        <taxon>Streptophyta</taxon>
        <taxon>Embryophyta</taxon>
        <taxon>Tracheophyta</taxon>
        <taxon>Spermatophyta</taxon>
        <taxon>Magnoliopsida</taxon>
        <taxon>eudicotyledons</taxon>
        <taxon>Gunneridae</taxon>
        <taxon>Pentapetalae</taxon>
        <taxon>rosids</taxon>
        <taxon>malvids</taxon>
        <taxon>Malvales</taxon>
        <taxon>Malvaceae</taxon>
        <taxon>Malvoideae</taxon>
        <taxon>Gossypium</taxon>
    </lineage>
</organism>